<organism evidence="1 2">
    <name type="scientific">Chitinophaga japonensis</name>
    <name type="common">Flexibacter japonensis</name>
    <dbReference type="NCBI Taxonomy" id="104662"/>
    <lineage>
        <taxon>Bacteria</taxon>
        <taxon>Pseudomonadati</taxon>
        <taxon>Bacteroidota</taxon>
        <taxon>Chitinophagia</taxon>
        <taxon>Chitinophagales</taxon>
        <taxon>Chitinophagaceae</taxon>
        <taxon>Chitinophaga</taxon>
    </lineage>
</organism>
<evidence type="ECO:0000313" key="1">
    <source>
        <dbReference type="EMBL" id="TWI87950.1"/>
    </source>
</evidence>
<dbReference type="EMBL" id="VLLG01000003">
    <property type="protein sequence ID" value="TWI87950.1"/>
    <property type="molecule type" value="Genomic_DNA"/>
</dbReference>
<evidence type="ECO:0000313" key="2">
    <source>
        <dbReference type="Proteomes" id="UP000316778"/>
    </source>
</evidence>
<protein>
    <submittedName>
        <fullName evidence="1">Uncharacterized protein</fullName>
    </submittedName>
</protein>
<proteinExistence type="predicted"/>
<comment type="caution">
    <text evidence="1">The sequence shown here is derived from an EMBL/GenBank/DDBJ whole genome shotgun (WGS) entry which is preliminary data.</text>
</comment>
<name>A0A562T4L5_CHIJA</name>
<keyword evidence="2" id="KW-1185">Reference proteome</keyword>
<reference evidence="1 2" key="1">
    <citation type="journal article" date="2013" name="Stand. Genomic Sci.">
        <title>Genomic Encyclopedia of Type Strains, Phase I: The one thousand microbial genomes (KMG-I) project.</title>
        <authorList>
            <person name="Kyrpides N.C."/>
            <person name="Woyke T."/>
            <person name="Eisen J.A."/>
            <person name="Garrity G."/>
            <person name="Lilburn T.G."/>
            <person name="Beck B.J."/>
            <person name="Whitman W.B."/>
            <person name="Hugenholtz P."/>
            <person name="Klenk H.P."/>
        </authorList>
    </citation>
    <scope>NUCLEOTIDE SEQUENCE [LARGE SCALE GENOMIC DNA]</scope>
    <source>
        <strain evidence="1 2">DSM 13484</strain>
    </source>
</reference>
<gene>
    <name evidence="1" type="ORF">LX66_2024</name>
</gene>
<dbReference type="AlphaFoldDB" id="A0A562T4L5"/>
<dbReference type="Proteomes" id="UP000316778">
    <property type="component" value="Unassembled WGS sequence"/>
</dbReference>
<sequence length="109" mass="13102">MIYKIDAKKLQFEFIQELKNDRTVAPMIEDNKTAGYKIRIIQRGEHLFYQQGDRAFICDIQIRDNILFTDSIKKRDDGTTITDEEKAIIFERIESYFKNYQKIDIRLYP</sequence>
<dbReference type="RefSeq" id="WP_145712597.1">
    <property type="nucleotide sequence ID" value="NZ_BAAAFY010000001.1"/>
</dbReference>
<dbReference type="OrthoDB" id="711263at2"/>
<accession>A0A562T4L5</accession>